<dbReference type="Proteomes" id="UP000249185">
    <property type="component" value="Unassembled WGS sequence"/>
</dbReference>
<sequence length="92" mass="9933">MAELFWVMAVGGGVIWIGVMMAYLHARGSRPRPWSEAAAGRLIFWAGIVFPTVTLAALLAYALWLMPGLRPWTEASPAGLGRGLNRAQPDPA</sequence>
<evidence type="ECO:0000313" key="2">
    <source>
        <dbReference type="EMBL" id="PZQ45999.1"/>
    </source>
</evidence>
<keyword evidence="1" id="KW-0472">Membrane</keyword>
<feature type="transmembrane region" description="Helical" evidence="1">
    <location>
        <begin position="38"/>
        <end position="64"/>
    </location>
</feature>
<keyword evidence="1" id="KW-0812">Transmembrane</keyword>
<accession>A0A2W5N0R6</accession>
<gene>
    <name evidence="2" type="ORF">DI556_21580</name>
</gene>
<evidence type="ECO:0000256" key="1">
    <source>
        <dbReference type="SAM" id="Phobius"/>
    </source>
</evidence>
<feature type="transmembrane region" description="Helical" evidence="1">
    <location>
        <begin position="6"/>
        <end position="26"/>
    </location>
</feature>
<comment type="caution">
    <text evidence="2">The sequence shown here is derived from an EMBL/GenBank/DDBJ whole genome shotgun (WGS) entry which is preliminary data.</text>
</comment>
<dbReference type="EMBL" id="QFPW01000033">
    <property type="protein sequence ID" value="PZQ45999.1"/>
    <property type="molecule type" value="Genomic_DNA"/>
</dbReference>
<dbReference type="AlphaFoldDB" id="A0A2W5N0R6"/>
<evidence type="ECO:0000313" key="3">
    <source>
        <dbReference type="Proteomes" id="UP000249185"/>
    </source>
</evidence>
<organism evidence="2 3">
    <name type="scientific">Rhodovulum sulfidophilum</name>
    <name type="common">Rhodobacter sulfidophilus</name>
    <dbReference type="NCBI Taxonomy" id="35806"/>
    <lineage>
        <taxon>Bacteria</taxon>
        <taxon>Pseudomonadati</taxon>
        <taxon>Pseudomonadota</taxon>
        <taxon>Alphaproteobacteria</taxon>
        <taxon>Rhodobacterales</taxon>
        <taxon>Paracoccaceae</taxon>
        <taxon>Rhodovulum</taxon>
    </lineage>
</organism>
<reference evidence="2 3" key="1">
    <citation type="submission" date="2017-08" db="EMBL/GenBank/DDBJ databases">
        <title>Infants hospitalized years apart are colonized by the same room-sourced microbial strains.</title>
        <authorList>
            <person name="Brooks B."/>
            <person name="Olm M.R."/>
            <person name="Firek B.A."/>
            <person name="Baker R."/>
            <person name="Thomas B.C."/>
            <person name="Morowitz M.J."/>
            <person name="Banfield J.F."/>
        </authorList>
    </citation>
    <scope>NUCLEOTIDE SEQUENCE [LARGE SCALE GENOMIC DNA]</scope>
    <source>
        <strain evidence="2">S2_005_002_R2_34</strain>
    </source>
</reference>
<name>A0A2W5N0R6_RHOSU</name>
<protein>
    <submittedName>
        <fullName evidence="2">Uncharacterized protein</fullName>
    </submittedName>
</protein>
<keyword evidence="1" id="KW-1133">Transmembrane helix</keyword>
<proteinExistence type="predicted"/>